<gene>
    <name evidence="1" type="ORF">AYI70_g6283</name>
</gene>
<comment type="caution">
    <text evidence="1">The sequence shown here is derived from an EMBL/GenBank/DDBJ whole genome shotgun (WGS) entry which is preliminary data.</text>
</comment>
<dbReference type="EMBL" id="LSSN01002184">
    <property type="protein sequence ID" value="OMJ16949.1"/>
    <property type="molecule type" value="Genomic_DNA"/>
</dbReference>
<sequence length="135" mass="16341">MIKIANKLIVEFRRDMGELENLRDSLYDYKRNQSEENSMKALKAMKPVYNNVSLARKEFNDKDYDEVINRIVSEGIDYPKIQLIDAHRMIYSFNLMRISLRKIVIYHLTHNSYKLNDEDFNKLYNNLKYFIDYLQ</sequence>
<evidence type="ECO:0000313" key="2">
    <source>
        <dbReference type="Proteomes" id="UP000187283"/>
    </source>
</evidence>
<organism evidence="1 2">
    <name type="scientific">Smittium culicis</name>
    <dbReference type="NCBI Taxonomy" id="133412"/>
    <lineage>
        <taxon>Eukaryota</taxon>
        <taxon>Fungi</taxon>
        <taxon>Fungi incertae sedis</taxon>
        <taxon>Zoopagomycota</taxon>
        <taxon>Kickxellomycotina</taxon>
        <taxon>Harpellomycetes</taxon>
        <taxon>Harpellales</taxon>
        <taxon>Legeriomycetaceae</taxon>
        <taxon>Smittium</taxon>
    </lineage>
</organism>
<dbReference type="AlphaFoldDB" id="A0A1R1XQT9"/>
<dbReference type="Proteomes" id="UP000187283">
    <property type="component" value="Unassembled WGS sequence"/>
</dbReference>
<evidence type="ECO:0000313" key="1">
    <source>
        <dbReference type="EMBL" id="OMJ16949.1"/>
    </source>
</evidence>
<protein>
    <submittedName>
        <fullName evidence="1">Uncharacterized protein</fullName>
    </submittedName>
</protein>
<reference evidence="1 2" key="1">
    <citation type="submission" date="2017-01" db="EMBL/GenBank/DDBJ databases">
        <authorList>
            <person name="Mah S.A."/>
            <person name="Swanson W.J."/>
            <person name="Moy G.W."/>
            <person name="Vacquier V.D."/>
        </authorList>
    </citation>
    <scope>NUCLEOTIDE SEQUENCE [LARGE SCALE GENOMIC DNA]</scope>
    <source>
        <strain evidence="1 2">GSMNP</strain>
    </source>
</reference>
<accession>A0A1R1XQT9</accession>
<keyword evidence="2" id="KW-1185">Reference proteome</keyword>
<name>A0A1R1XQT9_9FUNG</name>
<proteinExistence type="predicted"/>